<dbReference type="Proteomes" id="UP001319060">
    <property type="component" value="Unassembled WGS sequence"/>
</dbReference>
<dbReference type="Pfam" id="PF00583">
    <property type="entry name" value="Acetyltransf_1"/>
    <property type="match status" value="1"/>
</dbReference>
<dbReference type="InterPro" id="IPR000182">
    <property type="entry name" value="GNAT_dom"/>
</dbReference>
<feature type="domain" description="N-acetyltransferase" evidence="3">
    <location>
        <begin position="4"/>
        <end position="167"/>
    </location>
</feature>
<dbReference type="PANTHER" id="PTHR43877:SF2">
    <property type="entry name" value="AMINOALKYLPHOSPHONATE N-ACETYLTRANSFERASE-RELATED"/>
    <property type="match status" value="1"/>
</dbReference>
<evidence type="ECO:0000256" key="1">
    <source>
        <dbReference type="ARBA" id="ARBA00022679"/>
    </source>
</evidence>
<dbReference type="SUPFAM" id="SSF55729">
    <property type="entry name" value="Acyl-CoA N-acyltransferases (Nat)"/>
    <property type="match status" value="1"/>
</dbReference>
<evidence type="ECO:0000259" key="3">
    <source>
        <dbReference type="PROSITE" id="PS51186"/>
    </source>
</evidence>
<dbReference type="CDD" id="cd04301">
    <property type="entry name" value="NAT_SF"/>
    <property type="match status" value="1"/>
</dbReference>
<accession>A0ABS2ZAJ3</accession>
<comment type="caution">
    <text evidence="4">The sequence shown here is derived from an EMBL/GenBank/DDBJ whole genome shotgun (WGS) entry which is preliminary data.</text>
</comment>
<name>A0ABS2ZAJ3_9BACL</name>
<evidence type="ECO:0000256" key="2">
    <source>
        <dbReference type="ARBA" id="ARBA00023315"/>
    </source>
</evidence>
<evidence type="ECO:0000313" key="5">
    <source>
        <dbReference type="Proteomes" id="UP001319060"/>
    </source>
</evidence>
<dbReference type="InterPro" id="IPR016181">
    <property type="entry name" value="Acyl_CoA_acyltransferase"/>
</dbReference>
<dbReference type="Gene3D" id="3.40.630.30">
    <property type="match status" value="1"/>
</dbReference>
<dbReference type="EMBL" id="JAFHKS010000042">
    <property type="protein sequence ID" value="MBN3545197.1"/>
    <property type="molecule type" value="Genomic_DNA"/>
</dbReference>
<keyword evidence="1" id="KW-0808">Transferase</keyword>
<sequence length="169" mass="19653">MKNLEVKKASRGDVEYVISLLKEVAQWLKSNEIKQWSYLLEGGEDEEIKKSIQQNDTYLVLQEGELIATFSLSSEQNEWDHHIFGKDTSSDSLYLHRLAVRPAYMNRGIGKRILRWVEENSQSKKQFLKLDCVADNPRLNQFYRESGFEYLGETDNHCKYQKALSVEAG</sequence>
<dbReference type="PROSITE" id="PS51186">
    <property type="entry name" value="GNAT"/>
    <property type="match status" value="1"/>
</dbReference>
<evidence type="ECO:0000313" key="4">
    <source>
        <dbReference type="EMBL" id="MBN3545197.1"/>
    </source>
</evidence>
<organism evidence="4 5">
    <name type="scientific">Fictibacillus barbaricus</name>
    <dbReference type="NCBI Taxonomy" id="182136"/>
    <lineage>
        <taxon>Bacteria</taxon>
        <taxon>Bacillati</taxon>
        <taxon>Bacillota</taxon>
        <taxon>Bacilli</taxon>
        <taxon>Bacillales</taxon>
        <taxon>Fictibacillaceae</taxon>
        <taxon>Fictibacillus</taxon>
    </lineage>
</organism>
<dbReference type="PANTHER" id="PTHR43877">
    <property type="entry name" value="AMINOALKYLPHOSPHONATE N-ACETYLTRANSFERASE-RELATED-RELATED"/>
    <property type="match status" value="1"/>
</dbReference>
<keyword evidence="2" id="KW-0012">Acyltransferase</keyword>
<proteinExistence type="predicted"/>
<dbReference type="RefSeq" id="WP_188403179.1">
    <property type="nucleotide sequence ID" value="NZ_BMCE01000002.1"/>
</dbReference>
<keyword evidence="5" id="KW-1185">Reference proteome</keyword>
<protein>
    <submittedName>
        <fullName evidence="4">GNAT family N-acetyltransferase</fullName>
    </submittedName>
</protein>
<gene>
    <name evidence="4" type="ORF">JYA64_07825</name>
</gene>
<reference evidence="4 5" key="1">
    <citation type="submission" date="2021-01" db="EMBL/GenBank/DDBJ databases">
        <title>Genome Sequencing of Type Strains.</title>
        <authorList>
            <person name="Lemaire J.F."/>
            <person name="Inderbitzin P."/>
            <person name="Collins S.B."/>
            <person name="Wespe N."/>
            <person name="Knight-Connoni V."/>
        </authorList>
    </citation>
    <scope>NUCLEOTIDE SEQUENCE [LARGE SCALE GENOMIC DNA]</scope>
    <source>
        <strain evidence="4 5">DSM 14730</strain>
    </source>
</reference>
<dbReference type="InterPro" id="IPR050832">
    <property type="entry name" value="Bact_Acetyltransf"/>
</dbReference>